<dbReference type="InterPro" id="IPR027417">
    <property type="entry name" value="P-loop_NTPase"/>
</dbReference>
<comment type="caution">
    <text evidence="2">The sequence shown here is derived from an EMBL/GenBank/DDBJ whole genome shotgun (WGS) entry which is preliminary data.</text>
</comment>
<reference evidence="2 3" key="1">
    <citation type="submission" date="2024-09" db="EMBL/GenBank/DDBJ databases">
        <authorList>
            <person name="Sun Q."/>
            <person name="Mori K."/>
        </authorList>
    </citation>
    <scope>NUCLEOTIDE SEQUENCE [LARGE SCALE GENOMIC DNA]</scope>
    <source>
        <strain evidence="2 3">CCM 4839</strain>
    </source>
</reference>
<dbReference type="EC" id="2.8.2.-" evidence="2"/>
<keyword evidence="1 2" id="KW-0808">Transferase</keyword>
<protein>
    <submittedName>
        <fullName evidence="2">Sulfotransferase</fullName>
        <ecNumber evidence="2">2.8.2.-</ecNumber>
    </submittedName>
</protein>
<dbReference type="Pfam" id="PF13469">
    <property type="entry name" value="Sulfotransfer_3"/>
    <property type="match status" value="1"/>
</dbReference>
<proteinExistence type="predicted"/>
<evidence type="ECO:0000256" key="1">
    <source>
        <dbReference type="ARBA" id="ARBA00022679"/>
    </source>
</evidence>
<sequence>MKSDLIDSKGNNLVFLLCTPRSGSSLATVMLQNHSKMFATQEMWFLMSLVDLQSPQRRAYGGTGIVSQFFNGVLPHETFEDACRAFALQVYNGLLQSSARAELVIDKSPRYYYLLEFLDALFPHSRRIWLIRNPFSVLASYKKVNQQRGVGFDLTEGLRNPGFDMKIADLTVGLFRYYQYFAKDNLYAHRLHYERLVADPKAQLSEVCRFLGCDYEEGMEKYGNFMNSAKSDLYFSMGVGDPFVANHTEPNQESVAIWKGVLDKREIELYGRALGAQIFHDLGYAEQLDEAEKLTGVRFEMEPDTELIALRAKQLADATGCRWEEGYAMKSEAAAGRSLALTEHQFVPVDGTRPDNTLQLQMTVRALEKRLELGAMEKRHLKSQLDAMNRKISRLKSLIPFGSRLSTLASTYLTSGGGKK</sequence>
<evidence type="ECO:0000313" key="2">
    <source>
        <dbReference type="EMBL" id="MFC0395579.1"/>
    </source>
</evidence>
<name>A0ABV6JJA0_9BACL</name>
<dbReference type="Proteomes" id="UP001589818">
    <property type="component" value="Unassembled WGS sequence"/>
</dbReference>
<organism evidence="2 3">
    <name type="scientific">Paenibacillus mendelii</name>
    <dbReference type="NCBI Taxonomy" id="206163"/>
    <lineage>
        <taxon>Bacteria</taxon>
        <taxon>Bacillati</taxon>
        <taxon>Bacillota</taxon>
        <taxon>Bacilli</taxon>
        <taxon>Bacillales</taxon>
        <taxon>Paenibacillaceae</taxon>
        <taxon>Paenibacillus</taxon>
    </lineage>
</organism>
<dbReference type="GO" id="GO:0016740">
    <property type="term" value="F:transferase activity"/>
    <property type="evidence" value="ECO:0007669"/>
    <property type="project" value="UniProtKB-KW"/>
</dbReference>
<dbReference type="SUPFAM" id="SSF52540">
    <property type="entry name" value="P-loop containing nucleoside triphosphate hydrolases"/>
    <property type="match status" value="1"/>
</dbReference>
<dbReference type="PANTHER" id="PTHR12788:SF10">
    <property type="entry name" value="PROTEIN-TYROSINE SULFOTRANSFERASE"/>
    <property type="match status" value="1"/>
</dbReference>
<accession>A0ABV6JJA0</accession>
<dbReference type="PANTHER" id="PTHR12788">
    <property type="entry name" value="PROTEIN-TYROSINE SULFOTRANSFERASE 2"/>
    <property type="match status" value="1"/>
</dbReference>
<dbReference type="RefSeq" id="WP_256555073.1">
    <property type="nucleotide sequence ID" value="NZ_JANHOF010000001.1"/>
</dbReference>
<evidence type="ECO:0000313" key="3">
    <source>
        <dbReference type="Proteomes" id="UP001589818"/>
    </source>
</evidence>
<dbReference type="EMBL" id="JBHLVF010000041">
    <property type="protein sequence ID" value="MFC0395579.1"/>
    <property type="molecule type" value="Genomic_DNA"/>
</dbReference>
<dbReference type="Gene3D" id="3.40.50.300">
    <property type="entry name" value="P-loop containing nucleotide triphosphate hydrolases"/>
    <property type="match status" value="1"/>
</dbReference>
<keyword evidence="3" id="KW-1185">Reference proteome</keyword>
<gene>
    <name evidence="2" type="ORF">ACFFJ8_29940</name>
</gene>
<dbReference type="InterPro" id="IPR026634">
    <property type="entry name" value="TPST-like"/>
</dbReference>